<sequence>MPWEKSYDDATVLEAAMTAFWAHGYQGTSMADLVSATGLNRRSLYAGFGNKRDLFLRALRHYDDTYRTGFIEQLLHERNPTDAILAAFDVAAEGNSQMPGGCLMINSAMELAPHDPEVAAMVDASMGKVEAFFAECLAQSDTPPTDTIGTAKVLQGLLIGLMVVRRANKDSPSIPAILAQVRSLVG</sequence>
<evidence type="ECO:0000256" key="2">
    <source>
        <dbReference type="ARBA" id="ARBA00023125"/>
    </source>
</evidence>
<dbReference type="Gene3D" id="1.10.10.60">
    <property type="entry name" value="Homeodomain-like"/>
    <property type="match status" value="1"/>
</dbReference>
<feature type="domain" description="HTH tetR-type" evidence="5">
    <location>
        <begin position="6"/>
        <end position="66"/>
    </location>
</feature>
<protein>
    <submittedName>
        <fullName evidence="6">HTH-type transcriptional repressor ComR</fullName>
    </submittedName>
</protein>
<dbReference type="Proteomes" id="UP000037046">
    <property type="component" value="Unassembled WGS sequence"/>
</dbReference>
<dbReference type="GO" id="GO:0003677">
    <property type="term" value="F:DNA binding"/>
    <property type="evidence" value="ECO:0007669"/>
    <property type="project" value="UniProtKB-UniRule"/>
</dbReference>
<dbReference type="PANTHER" id="PTHR47506">
    <property type="entry name" value="TRANSCRIPTIONAL REGULATORY PROTEIN"/>
    <property type="match status" value="1"/>
</dbReference>
<accession>A0A0L6CXG5</accession>
<comment type="caution">
    <text evidence="6">The sequence shown here is derived from an EMBL/GenBank/DDBJ whole genome shotgun (WGS) entry which is preliminary data.</text>
</comment>
<evidence type="ECO:0000256" key="4">
    <source>
        <dbReference type="PROSITE-ProRule" id="PRU00335"/>
    </source>
</evidence>
<dbReference type="SUPFAM" id="SSF46689">
    <property type="entry name" value="Homeodomain-like"/>
    <property type="match status" value="1"/>
</dbReference>
<evidence type="ECO:0000259" key="5">
    <source>
        <dbReference type="PROSITE" id="PS50977"/>
    </source>
</evidence>
<dbReference type="PRINTS" id="PR00455">
    <property type="entry name" value="HTHTETR"/>
</dbReference>
<organism evidence="6 7">
    <name type="scientific">Roseovarius tolerans</name>
    <dbReference type="NCBI Taxonomy" id="74031"/>
    <lineage>
        <taxon>Bacteria</taxon>
        <taxon>Pseudomonadati</taxon>
        <taxon>Pseudomonadota</taxon>
        <taxon>Alphaproteobacteria</taxon>
        <taxon>Rhodobacterales</taxon>
        <taxon>Roseobacteraceae</taxon>
        <taxon>Roseovarius</taxon>
    </lineage>
</organism>
<dbReference type="AlphaFoldDB" id="A0A0L6CXG5"/>
<dbReference type="PATRIC" id="fig|74031.6.peg.999"/>
<feature type="DNA-binding region" description="H-T-H motif" evidence="4">
    <location>
        <begin position="29"/>
        <end position="48"/>
    </location>
</feature>
<dbReference type="EMBL" id="LGVV01000008">
    <property type="protein sequence ID" value="KNX42467.1"/>
    <property type="molecule type" value="Genomic_DNA"/>
</dbReference>
<keyword evidence="1" id="KW-0805">Transcription regulation</keyword>
<proteinExistence type="predicted"/>
<keyword evidence="2 4" id="KW-0238">DNA-binding</keyword>
<dbReference type="Pfam" id="PF00440">
    <property type="entry name" value="TetR_N"/>
    <property type="match status" value="1"/>
</dbReference>
<gene>
    <name evidence="6" type="primary">comR</name>
    <name evidence="6" type="ORF">ROTO_09760</name>
</gene>
<dbReference type="SUPFAM" id="SSF48498">
    <property type="entry name" value="Tetracyclin repressor-like, C-terminal domain"/>
    <property type="match status" value="1"/>
</dbReference>
<dbReference type="OrthoDB" id="9779746at2"/>
<dbReference type="RefSeq" id="WP_050661907.1">
    <property type="nucleotide sequence ID" value="NZ_CP118494.1"/>
</dbReference>
<evidence type="ECO:0000256" key="1">
    <source>
        <dbReference type="ARBA" id="ARBA00023015"/>
    </source>
</evidence>
<keyword evidence="3" id="KW-0804">Transcription</keyword>
<evidence type="ECO:0000313" key="6">
    <source>
        <dbReference type="EMBL" id="KNX42467.1"/>
    </source>
</evidence>
<evidence type="ECO:0000313" key="7">
    <source>
        <dbReference type="Proteomes" id="UP000037046"/>
    </source>
</evidence>
<dbReference type="InterPro" id="IPR001647">
    <property type="entry name" value="HTH_TetR"/>
</dbReference>
<dbReference type="PANTHER" id="PTHR47506:SF1">
    <property type="entry name" value="HTH-TYPE TRANSCRIPTIONAL REGULATOR YJDC"/>
    <property type="match status" value="1"/>
</dbReference>
<dbReference type="Gene3D" id="1.10.357.10">
    <property type="entry name" value="Tetracycline Repressor, domain 2"/>
    <property type="match status" value="1"/>
</dbReference>
<name>A0A0L6CXG5_9RHOB</name>
<keyword evidence="7" id="KW-1185">Reference proteome</keyword>
<reference evidence="7" key="1">
    <citation type="submission" date="2015-07" db="EMBL/GenBank/DDBJ databases">
        <title>Draft Genome Sequence of Roseovarius tolerans EL-164, a producer of N-Acylated Alanine Methyl Esters (NAMEs).</title>
        <authorList>
            <person name="Voget S."/>
            <person name="Bruns H."/>
            <person name="Wagner-Doebler I."/>
            <person name="Schulz S."/>
            <person name="Daniel R."/>
        </authorList>
    </citation>
    <scope>NUCLEOTIDE SEQUENCE [LARGE SCALE GENOMIC DNA]</scope>
    <source>
        <strain evidence="7">EL-164</strain>
    </source>
</reference>
<dbReference type="PROSITE" id="PS50977">
    <property type="entry name" value="HTH_TETR_2"/>
    <property type="match status" value="1"/>
</dbReference>
<dbReference type="InterPro" id="IPR009057">
    <property type="entry name" value="Homeodomain-like_sf"/>
</dbReference>
<dbReference type="STRING" id="74031.SAMN04488077_102126"/>
<evidence type="ECO:0000256" key="3">
    <source>
        <dbReference type="ARBA" id="ARBA00023163"/>
    </source>
</evidence>
<dbReference type="InterPro" id="IPR036271">
    <property type="entry name" value="Tet_transcr_reg_TetR-rel_C_sf"/>
</dbReference>